<evidence type="ECO:0000313" key="3">
    <source>
        <dbReference type="EMBL" id="KKQ12133.1"/>
    </source>
</evidence>
<protein>
    <recommendedName>
        <fullName evidence="5">Peptidase M23 domain-containing protein</fullName>
    </recommendedName>
</protein>
<dbReference type="EMBL" id="LBSF01000004">
    <property type="protein sequence ID" value="KKQ12133.1"/>
    <property type="molecule type" value="Genomic_DNA"/>
</dbReference>
<dbReference type="CDD" id="cd12797">
    <property type="entry name" value="M23_peptidase"/>
    <property type="match status" value="1"/>
</dbReference>
<dbReference type="InterPro" id="IPR011055">
    <property type="entry name" value="Dup_hybrid_motif"/>
</dbReference>
<sequence>MNIKKLVPTTLVTILLTTFFIGLMVYKDKPVSASTTCPGSMSEVQCYNYLLEQFTLLQKQQGTLQNQLNQEQYKQLSLEEKITYISNQVSQTQKLIKSLEIEIAAHDIEIKLLEQDIQEKEDSVSLMKQEISVLEGTVNQRISESYKYSFLSPFDLFLDSKSFSNILRKTKYLIVTRAQDIASLEDYSQKVVALKREEDDLSEQKTKLLTKQDAILSERSNLAAQNESLKAQIEEKNSLLAQSQAKSSELLSALRQNKTLQSQLDAAIITWINAHMGDIVNSGPVARGSIIGYVYPGTSACSTGAHLHFGIDTRTSGTFSASVDPFAGYLVWGESSGIISSYDGWNYPYVRSNKYQVPIAGTVIMTQDYHNGRAIDLSRPTGAANAPVLSAYGGTLYRGVDSCHQNYAIVVQSDGKRSIYVHLK</sequence>
<keyword evidence="2" id="KW-0812">Transmembrane</keyword>
<reference evidence="3 4" key="1">
    <citation type="journal article" date="2015" name="Nature">
        <title>rRNA introns, odd ribosomes, and small enigmatic genomes across a large radiation of phyla.</title>
        <authorList>
            <person name="Brown C.T."/>
            <person name="Hug L.A."/>
            <person name="Thomas B.C."/>
            <person name="Sharon I."/>
            <person name="Castelle C.J."/>
            <person name="Singh A."/>
            <person name="Wilkins M.J."/>
            <person name="Williams K.H."/>
            <person name="Banfield J.F."/>
        </authorList>
    </citation>
    <scope>NUCLEOTIDE SEQUENCE [LARGE SCALE GENOMIC DNA]</scope>
</reference>
<evidence type="ECO:0000256" key="1">
    <source>
        <dbReference type="SAM" id="Coils"/>
    </source>
</evidence>
<dbReference type="Gene3D" id="1.20.5.340">
    <property type="match status" value="1"/>
</dbReference>
<feature type="coiled-coil region" evidence="1">
    <location>
        <begin position="96"/>
        <end position="130"/>
    </location>
</feature>
<keyword evidence="1" id="KW-0175">Coiled coil</keyword>
<organism evidence="3 4">
    <name type="scientific">candidate division WS6 bacterium GW2011_GWC2_36_7</name>
    <dbReference type="NCBI Taxonomy" id="1619091"/>
    <lineage>
        <taxon>Bacteria</taxon>
        <taxon>Candidatus Dojkabacteria</taxon>
    </lineage>
</organism>
<dbReference type="AlphaFoldDB" id="A0A0G0EZ42"/>
<name>A0A0G0EZ42_9BACT</name>
<feature type="transmembrane region" description="Helical" evidence="2">
    <location>
        <begin position="6"/>
        <end position="26"/>
    </location>
</feature>
<comment type="caution">
    <text evidence="3">The sequence shown here is derived from an EMBL/GenBank/DDBJ whole genome shotgun (WGS) entry which is preliminary data.</text>
</comment>
<dbReference type="Gene3D" id="2.70.70.10">
    <property type="entry name" value="Glucose Permease (Domain IIA)"/>
    <property type="match status" value="1"/>
</dbReference>
<keyword evidence="2" id="KW-0472">Membrane</keyword>
<feature type="coiled-coil region" evidence="1">
    <location>
        <begin position="184"/>
        <end position="246"/>
    </location>
</feature>
<evidence type="ECO:0000256" key="2">
    <source>
        <dbReference type="SAM" id="Phobius"/>
    </source>
</evidence>
<proteinExistence type="predicted"/>
<accession>A0A0G0EZ42</accession>
<gene>
    <name evidence="3" type="ORF">US24_C0004G0009</name>
</gene>
<keyword evidence="2" id="KW-1133">Transmembrane helix</keyword>
<evidence type="ECO:0000313" key="4">
    <source>
        <dbReference type="Proteomes" id="UP000034075"/>
    </source>
</evidence>
<evidence type="ECO:0008006" key="5">
    <source>
        <dbReference type="Google" id="ProtNLM"/>
    </source>
</evidence>
<dbReference type="Proteomes" id="UP000034075">
    <property type="component" value="Unassembled WGS sequence"/>
</dbReference>